<dbReference type="Pfam" id="PF00550">
    <property type="entry name" value="PP-binding"/>
    <property type="match status" value="1"/>
</dbReference>
<dbReference type="Proteomes" id="UP000318733">
    <property type="component" value="Unassembled WGS sequence"/>
</dbReference>
<dbReference type="InterPro" id="IPR009081">
    <property type="entry name" value="PP-bd_ACP"/>
</dbReference>
<dbReference type="InterPro" id="IPR000873">
    <property type="entry name" value="AMP-dep_synth/lig_dom"/>
</dbReference>
<proteinExistence type="predicted"/>
<name>A0A556MLE8_9SPHI</name>
<dbReference type="EMBL" id="VLPK01000002">
    <property type="protein sequence ID" value="TSJ40756.1"/>
    <property type="molecule type" value="Genomic_DNA"/>
</dbReference>
<dbReference type="GO" id="GO:0005737">
    <property type="term" value="C:cytoplasm"/>
    <property type="evidence" value="ECO:0007669"/>
    <property type="project" value="TreeGrafter"/>
</dbReference>
<accession>A0A556MLE8</accession>
<evidence type="ECO:0000313" key="3">
    <source>
        <dbReference type="Proteomes" id="UP000318733"/>
    </source>
</evidence>
<dbReference type="OrthoDB" id="4317020at2"/>
<dbReference type="Gene3D" id="2.30.38.10">
    <property type="entry name" value="Luciferase, Domain 3"/>
    <property type="match status" value="1"/>
</dbReference>
<dbReference type="AlphaFoldDB" id="A0A556MLE8"/>
<dbReference type="InterPro" id="IPR029058">
    <property type="entry name" value="AB_hydrolase_fold"/>
</dbReference>
<evidence type="ECO:0000259" key="1">
    <source>
        <dbReference type="PROSITE" id="PS50075"/>
    </source>
</evidence>
<dbReference type="GO" id="GO:0044550">
    <property type="term" value="P:secondary metabolite biosynthetic process"/>
    <property type="evidence" value="ECO:0007669"/>
    <property type="project" value="TreeGrafter"/>
</dbReference>
<dbReference type="Gene3D" id="3.40.50.1820">
    <property type="entry name" value="alpha/beta hydrolase"/>
    <property type="match status" value="1"/>
</dbReference>
<dbReference type="PANTHER" id="PTHR45527:SF1">
    <property type="entry name" value="FATTY ACID SYNTHASE"/>
    <property type="match status" value="1"/>
</dbReference>
<dbReference type="PROSITE" id="PS50075">
    <property type="entry name" value="CARRIER"/>
    <property type="match status" value="1"/>
</dbReference>
<evidence type="ECO:0000313" key="2">
    <source>
        <dbReference type="EMBL" id="TSJ40756.1"/>
    </source>
</evidence>
<organism evidence="2 3">
    <name type="scientific">Mucilaginibacter corticis</name>
    <dbReference type="NCBI Taxonomy" id="2597670"/>
    <lineage>
        <taxon>Bacteria</taxon>
        <taxon>Pseudomonadati</taxon>
        <taxon>Bacteroidota</taxon>
        <taxon>Sphingobacteriia</taxon>
        <taxon>Sphingobacteriales</taxon>
        <taxon>Sphingobacteriaceae</taxon>
        <taxon>Mucilaginibacter</taxon>
    </lineage>
</organism>
<dbReference type="InterPro" id="IPR010071">
    <property type="entry name" value="AA_adenyl_dom"/>
</dbReference>
<reference evidence="2 3" key="1">
    <citation type="submission" date="2019-07" db="EMBL/GenBank/DDBJ databases">
        <authorList>
            <person name="Huq M.A."/>
        </authorList>
    </citation>
    <scope>NUCLEOTIDE SEQUENCE [LARGE SCALE GENOMIC DNA]</scope>
    <source>
        <strain evidence="2 3">MAH-19</strain>
    </source>
</reference>
<dbReference type="SUPFAM" id="SSF56801">
    <property type="entry name" value="Acetyl-CoA synthetase-like"/>
    <property type="match status" value="1"/>
</dbReference>
<dbReference type="Pfam" id="PF00501">
    <property type="entry name" value="AMP-binding"/>
    <property type="match status" value="1"/>
</dbReference>
<dbReference type="InterPro" id="IPR001031">
    <property type="entry name" value="Thioesterase"/>
</dbReference>
<dbReference type="InterPro" id="IPR020845">
    <property type="entry name" value="AMP-binding_CS"/>
</dbReference>
<dbReference type="Pfam" id="PF00975">
    <property type="entry name" value="Thioesterase"/>
    <property type="match status" value="1"/>
</dbReference>
<dbReference type="InterPro" id="IPR036736">
    <property type="entry name" value="ACP-like_sf"/>
</dbReference>
<dbReference type="NCBIfam" id="TIGR01733">
    <property type="entry name" value="AA-adenyl-dom"/>
    <property type="match status" value="1"/>
</dbReference>
<protein>
    <submittedName>
        <fullName evidence="2">Amino acid adenylation domain-containing protein</fullName>
    </submittedName>
</protein>
<dbReference type="SUPFAM" id="SSF53474">
    <property type="entry name" value="alpha/beta-Hydrolases"/>
    <property type="match status" value="1"/>
</dbReference>
<dbReference type="GO" id="GO:0043041">
    <property type="term" value="P:amino acid activation for nonribosomal peptide biosynthetic process"/>
    <property type="evidence" value="ECO:0007669"/>
    <property type="project" value="TreeGrafter"/>
</dbReference>
<gene>
    <name evidence="2" type="ORF">FO440_13505</name>
</gene>
<dbReference type="SUPFAM" id="SSF47336">
    <property type="entry name" value="ACP-like"/>
    <property type="match status" value="1"/>
</dbReference>
<dbReference type="PROSITE" id="PS00455">
    <property type="entry name" value="AMP_BINDING"/>
    <property type="match status" value="1"/>
</dbReference>
<dbReference type="Gene3D" id="3.30.300.30">
    <property type="match status" value="1"/>
</dbReference>
<dbReference type="PANTHER" id="PTHR45527">
    <property type="entry name" value="NONRIBOSOMAL PEPTIDE SYNTHETASE"/>
    <property type="match status" value="1"/>
</dbReference>
<dbReference type="RefSeq" id="WP_144248794.1">
    <property type="nucleotide sequence ID" value="NZ_VLPK01000002.1"/>
</dbReference>
<dbReference type="InterPro" id="IPR045851">
    <property type="entry name" value="AMP-bd_C_sf"/>
</dbReference>
<keyword evidence="3" id="KW-1185">Reference proteome</keyword>
<dbReference type="GO" id="GO:0031177">
    <property type="term" value="F:phosphopantetheine binding"/>
    <property type="evidence" value="ECO:0007669"/>
    <property type="project" value="TreeGrafter"/>
</dbReference>
<comment type="caution">
    <text evidence="2">The sequence shown here is derived from an EMBL/GenBank/DDBJ whole genome shotgun (WGS) entry which is preliminary data.</text>
</comment>
<dbReference type="FunFam" id="3.40.50.980:FF:000001">
    <property type="entry name" value="Non-ribosomal peptide synthetase"/>
    <property type="match status" value="1"/>
</dbReference>
<feature type="domain" description="Carrier" evidence="1">
    <location>
        <begin position="506"/>
        <end position="581"/>
    </location>
</feature>
<dbReference type="Gene3D" id="3.40.50.980">
    <property type="match status" value="2"/>
</dbReference>
<dbReference type="Gene3D" id="1.10.1200.10">
    <property type="entry name" value="ACP-like"/>
    <property type="match status" value="1"/>
</dbReference>
<sequence>MITVDQLVANQSHKFPDKVAIKQGDKGFTYKQVNEISNQLSFYLKDQGVKTGDVVALAIDRSPEMVISLLAIMKAGATYLPIDIGFPIDRISYMLNDAAVKLLITSNKFQEKYQDHTQLLFIEEAWQKSTSYSAVDFTADINEDTIAYILYTSGSTGKPKGVEVKHIGLVNFLISMEELPGANSNDVILSSTTISFDIAELEIYLPLITGASLVIASPDIVKDGRALLDIARKEKITIMQGTPFMWRMMLEADWNEVLPMKILCGGEAMTKELAASLVDKCAELWNMYGPTETTIWSTIKKITSGDDLITVGFPILNTQIYILNESFEEVPKGEVGEIYIGGTGVAKGYLNRPELTSERFIDDKFLNIPGQKIYKTGDLGKLLADDEILCLGRIDHQIKIRGYRIETEEVEFQIKQQPNVKDAIVSVFKDTLGNAHLVAYVVLEDPAVISDPHIWRTDLGKVLPEYMVPTNYTIIPAVPLMPNGKTDRKALPDPVINAQVSNKYEAPTNTVQAKLTDIFLKNVAVEKIGITDNFFELGINSLVSVKIMLQVEKEFGKRLPLSTLLKYPTIKDLALVIQDEAAESPYKALIPIKPNGSKPTLYIVHGIGLNLNNLYNVVNLLGEDQPVYGLQALGLDGTVETPDTLEAVAKYYNDEILKHDPVGPYAIAGYSFGGFIAYEMVKQLKKIGKDVAMLGMLDTNVQIPTHQYPLLKKIWIKGIRQIHKLLFRIGTIFTQPKVTLEYLQIYYTIKFKFFFKKFGFFKDYDPDDMPPFMQQIADKLNHAFAHYVVTPLDIKIDLFRADDRIFYVDDPKYLGWGKYALGGVEIHKVPGDHKELFFPPNDAIFAGVLQNTLDKTYS</sequence>
<dbReference type="FunFam" id="3.40.50.12780:FF:000012">
    <property type="entry name" value="Non-ribosomal peptide synthetase"/>
    <property type="match status" value="1"/>
</dbReference>